<gene>
    <name evidence="1" type="ORF">M501DRAFT_236199</name>
</gene>
<name>A0A9P4VPL7_9PEZI</name>
<protein>
    <submittedName>
        <fullName evidence="1">Uncharacterized protein</fullName>
    </submittedName>
</protein>
<sequence>MQSIELQVGTNEHNIHDRYLDETFLSLSSISPTSFKMASHGKLRFTLQCHKIRTFHQFNLLVSKSMAVRWISFPFVSIDKQLSSVPFREHAHTPHTYAHTRIHITAHQSIYPFFQASHRTYPTTTPTSIPFTTLALTPYFIPYTVACGPSHSSSRSYPPFYTHTSQMIPSSPHRTQTSFPLPLPILLVNAFLIIPIYPESHSFLSSTSATLQR</sequence>
<comment type="caution">
    <text evidence="1">The sequence shown here is derived from an EMBL/GenBank/DDBJ whole genome shotgun (WGS) entry which is preliminary data.</text>
</comment>
<evidence type="ECO:0000313" key="2">
    <source>
        <dbReference type="Proteomes" id="UP000799429"/>
    </source>
</evidence>
<dbReference type="AlphaFoldDB" id="A0A9P4VPL7"/>
<dbReference type="EMBL" id="MU006102">
    <property type="protein sequence ID" value="KAF2836862.1"/>
    <property type="molecule type" value="Genomic_DNA"/>
</dbReference>
<accession>A0A9P4VPL7</accession>
<reference evidence="1" key="1">
    <citation type="journal article" date="2020" name="Stud. Mycol.">
        <title>101 Dothideomycetes genomes: a test case for predicting lifestyles and emergence of pathogens.</title>
        <authorList>
            <person name="Haridas S."/>
            <person name="Albert R."/>
            <person name="Binder M."/>
            <person name="Bloem J."/>
            <person name="Labutti K."/>
            <person name="Salamov A."/>
            <person name="Andreopoulos B."/>
            <person name="Baker S."/>
            <person name="Barry K."/>
            <person name="Bills G."/>
            <person name="Bluhm B."/>
            <person name="Cannon C."/>
            <person name="Castanera R."/>
            <person name="Culley D."/>
            <person name="Daum C."/>
            <person name="Ezra D."/>
            <person name="Gonzalez J."/>
            <person name="Henrissat B."/>
            <person name="Kuo A."/>
            <person name="Liang C."/>
            <person name="Lipzen A."/>
            <person name="Lutzoni F."/>
            <person name="Magnuson J."/>
            <person name="Mondo S."/>
            <person name="Nolan M."/>
            <person name="Ohm R."/>
            <person name="Pangilinan J."/>
            <person name="Park H.-J."/>
            <person name="Ramirez L."/>
            <person name="Alfaro M."/>
            <person name="Sun H."/>
            <person name="Tritt A."/>
            <person name="Yoshinaga Y."/>
            <person name="Zwiers L.-H."/>
            <person name="Turgeon B."/>
            <person name="Goodwin S."/>
            <person name="Spatafora J."/>
            <person name="Crous P."/>
            <person name="Grigoriev I."/>
        </authorList>
    </citation>
    <scope>NUCLEOTIDE SEQUENCE</scope>
    <source>
        <strain evidence="1">CBS 101060</strain>
    </source>
</reference>
<keyword evidence="2" id="KW-1185">Reference proteome</keyword>
<proteinExistence type="predicted"/>
<organism evidence="1 2">
    <name type="scientific">Patellaria atrata CBS 101060</name>
    <dbReference type="NCBI Taxonomy" id="1346257"/>
    <lineage>
        <taxon>Eukaryota</taxon>
        <taxon>Fungi</taxon>
        <taxon>Dikarya</taxon>
        <taxon>Ascomycota</taxon>
        <taxon>Pezizomycotina</taxon>
        <taxon>Dothideomycetes</taxon>
        <taxon>Dothideomycetes incertae sedis</taxon>
        <taxon>Patellariales</taxon>
        <taxon>Patellariaceae</taxon>
        <taxon>Patellaria</taxon>
    </lineage>
</organism>
<dbReference type="Proteomes" id="UP000799429">
    <property type="component" value="Unassembled WGS sequence"/>
</dbReference>
<evidence type="ECO:0000313" key="1">
    <source>
        <dbReference type="EMBL" id="KAF2836862.1"/>
    </source>
</evidence>